<evidence type="ECO:0000313" key="1">
    <source>
        <dbReference type="EMBL" id="KAF0930906.1"/>
    </source>
</evidence>
<dbReference type="AlphaFoldDB" id="A0A6G1F1X9"/>
<reference evidence="1 2" key="1">
    <citation type="submission" date="2019-11" db="EMBL/GenBank/DDBJ databases">
        <title>Whole genome sequence of Oryza granulata.</title>
        <authorList>
            <person name="Li W."/>
        </authorList>
    </citation>
    <scope>NUCLEOTIDE SEQUENCE [LARGE SCALE GENOMIC DNA]</scope>
    <source>
        <strain evidence="2">cv. Menghai</strain>
        <tissue evidence="1">Leaf</tissue>
    </source>
</reference>
<gene>
    <name evidence="1" type="ORF">E2562_036998</name>
</gene>
<organism evidence="1 2">
    <name type="scientific">Oryza meyeriana var. granulata</name>
    <dbReference type="NCBI Taxonomy" id="110450"/>
    <lineage>
        <taxon>Eukaryota</taxon>
        <taxon>Viridiplantae</taxon>
        <taxon>Streptophyta</taxon>
        <taxon>Embryophyta</taxon>
        <taxon>Tracheophyta</taxon>
        <taxon>Spermatophyta</taxon>
        <taxon>Magnoliopsida</taxon>
        <taxon>Liliopsida</taxon>
        <taxon>Poales</taxon>
        <taxon>Poaceae</taxon>
        <taxon>BOP clade</taxon>
        <taxon>Oryzoideae</taxon>
        <taxon>Oryzeae</taxon>
        <taxon>Oryzinae</taxon>
        <taxon>Oryza</taxon>
        <taxon>Oryza meyeriana</taxon>
    </lineage>
</organism>
<evidence type="ECO:0000313" key="2">
    <source>
        <dbReference type="Proteomes" id="UP000479710"/>
    </source>
</evidence>
<dbReference type="Proteomes" id="UP000479710">
    <property type="component" value="Unassembled WGS sequence"/>
</dbReference>
<dbReference type="EMBL" id="SPHZ02000002">
    <property type="protein sequence ID" value="KAF0930905.1"/>
    <property type="molecule type" value="Genomic_DNA"/>
</dbReference>
<dbReference type="EMBL" id="SPHZ02000002">
    <property type="protein sequence ID" value="KAF0930904.1"/>
    <property type="molecule type" value="Genomic_DNA"/>
</dbReference>
<comment type="caution">
    <text evidence="1">The sequence shown here is derived from an EMBL/GenBank/DDBJ whole genome shotgun (WGS) entry which is preliminary data.</text>
</comment>
<protein>
    <submittedName>
        <fullName evidence="1">Uncharacterized protein</fullName>
    </submittedName>
</protein>
<proteinExistence type="predicted"/>
<dbReference type="EMBL" id="SPHZ02000002">
    <property type="protein sequence ID" value="KAF0930906.1"/>
    <property type="molecule type" value="Genomic_DNA"/>
</dbReference>
<dbReference type="EMBL" id="SPHZ02000002">
    <property type="protein sequence ID" value="KAF0930907.1"/>
    <property type="molecule type" value="Genomic_DNA"/>
</dbReference>
<keyword evidence="2" id="KW-1185">Reference proteome</keyword>
<sequence>MRSPKPSLFAFAVAIFPSSSPTPLPSPPKIHHPTPPNPLCCSRAIRQQICCCPTDSIAIHLRQQLWCSPAVSIAAPDDRENKLDGRPIREGRPTK</sequence>
<accession>A0A6G1F1X9</accession>
<name>A0A6G1F1X9_9ORYZ</name>